<evidence type="ECO:0000256" key="1">
    <source>
        <dbReference type="SAM" id="Phobius"/>
    </source>
</evidence>
<organism evidence="3 4">
    <name type="scientific">Paenibacillus thalictri</name>
    <dbReference type="NCBI Taxonomy" id="2527873"/>
    <lineage>
        <taxon>Bacteria</taxon>
        <taxon>Bacillati</taxon>
        <taxon>Bacillota</taxon>
        <taxon>Bacilli</taxon>
        <taxon>Bacillales</taxon>
        <taxon>Paenibacillaceae</taxon>
        <taxon>Paenibacillus</taxon>
    </lineage>
</organism>
<gene>
    <name evidence="3" type="ORF">EYB31_07270</name>
</gene>
<accession>A0A4Q9DVB5</accession>
<dbReference type="EMBL" id="SIRE01000005">
    <property type="protein sequence ID" value="TBL80214.1"/>
    <property type="molecule type" value="Genomic_DNA"/>
</dbReference>
<dbReference type="Pfam" id="PF01476">
    <property type="entry name" value="LysM"/>
    <property type="match status" value="1"/>
</dbReference>
<keyword evidence="1" id="KW-0812">Transmembrane</keyword>
<evidence type="ECO:0000313" key="4">
    <source>
        <dbReference type="Proteomes" id="UP000293142"/>
    </source>
</evidence>
<proteinExistence type="predicted"/>
<dbReference type="Gene3D" id="3.10.350.10">
    <property type="entry name" value="LysM domain"/>
    <property type="match status" value="1"/>
</dbReference>
<dbReference type="OrthoDB" id="9801998at2"/>
<feature type="domain" description="LysM" evidence="2">
    <location>
        <begin position="59"/>
        <end position="109"/>
    </location>
</feature>
<evidence type="ECO:0000313" key="3">
    <source>
        <dbReference type="EMBL" id="TBL80214.1"/>
    </source>
</evidence>
<dbReference type="InterPro" id="IPR018392">
    <property type="entry name" value="LysM"/>
</dbReference>
<dbReference type="AlphaFoldDB" id="A0A4Q9DVB5"/>
<keyword evidence="1" id="KW-0472">Membrane</keyword>
<dbReference type="CDD" id="cd00118">
    <property type="entry name" value="LysM"/>
    <property type="match status" value="1"/>
</dbReference>
<feature type="transmembrane region" description="Helical" evidence="1">
    <location>
        <begin position="20"/>
        <end position="43"/>
    </location>
</feature>
<keyword evidence="4" id="KW-1185">Reference proteome</keyword>
<dbReference type="InterPro" id="IPR036779">
    <property type="entry name" value="LysM_dom_sf"/>
</dbReference>
<name>A0A4Q9DVB5_9BACL</name>
<dbReference type="Proteomes" id="UP000293142">
    <property type="component" value="Unassembled WGS sequence"/>
</dbReference>
<dbReference type="SUPFAM" id="SSF54106">
    <property type="entry name" value="LysM domain"/>
    <property type="match status" value="1"/>
</dbReference>
<dbReference type="SMART" id="SM00257">
    <property type="entry name" value="LysM"/>
    <property type="match status" value="1"/>
</dbReference>
<sequence length="110" mass="12407">MVYRSAFQQETVKNRDKQFIRFLVVFCFIAVLFTFFAIVSVYAGSDGPEEASSSAKPANTVSVEQGDTLWSIAAINKPQHQDIRLYIEEIKKLNGMKSSMLREGQSLQLP</sequence>
<dbReference type="RefSeq" id="WP_131012628.1">
    <property type="nucleotide sequence ID" value="NZ_SIRE01000005.1"/>
</dbReference>
<evidence type="ECO:0000259" key="2">
    <source>
        <dbReference type="PROSITE" id="PS51782"/>
    </source>
</evidence>
<comment type="caution">
    <text evidence="3">The sequence shown here is derived from an EMBL/GenBank/DDBJ whole genome shotgun (WGS) entry which is preliminary data.</text>
</comment>
<dbReference type="PROSITE" id="PS51782">
    <property type="entry name" value="LYSM"/>
    <property type="match status" value="1"/>
</dbReference>
<protein>
    <submittedName>
        <fullName evidence="3">LysM peptidoglycan-binding domain-containing protein</fullName>
    </submittedName>
</protein>
<keyword evidence="1" id="KW-1133">Transmembrane helix</keyword>
<reference evidence="3 4" key="1">
    <citation type="submission" date="2019-02" db="EMBL/GenBank/DDBJ databases">
        <title>Paenibacillus sp. nov., isolated from surface-sterilized tissue of Thalictrum simplex L.</title>
        <authorList>
            <person name="Tuo L."/>
        </authorList>
    </citation>
    <scope>NUCLEOTIDE SEQUENCE [LARGE SCALE GENOMIC DNA]</scope>
    <source>
        <strain evidence="3 4">N2SHLJ1</strain>
    </source>
</reference>